<evidence type="ECO:0000313" key="2">
    <source>
        <dbReference type="EMBL" id="MFC5455883.1"/>
    </source>
</evidence>
<feature type="domain" description="DUF4159" evidence="1">
    <location>
        <begin position="46"/>
        <end position="216"/>
    </location>
</feature>
<name>A0ABW0KQX7_9BACT</name>
<evidence type="ECO:0000259" key="1">
    <source>
        <dbReference type="Pfam" id="PF13709"/>
    </source>
</evidence>
<dbReference type="Pfam" id="PF13709">
    <property type="entry name" value="DUF4159"/>
    <property type="match status" value="1"/>
</dbReference>
<keyword evidence="3" id="KW-1185">Reference proteome</keyword>
<gene>
    <name evidence="2" type="ORF">ACFQDI_13545</name>
</gene>
<sequence length="218" mass="24083">MSRWAAAFMLHAAFFIFLHPLPAKDGAIQCGMLIYAGTKTSRCFSDEFLSTVQQKTSIATERRFKFVKMGTDDLFAFPFVVMTGEGDFTLSQRERENLQKYLSNGGFLLASAGCSNKDWDNAFRREMKKVMAKEPMKAIASTHALFRTVYELDKMKLSKSSGEAKLEGVEHNGRLVVVYSGQGLNNTANTSGCCCCGGNEIGNSLEVNVNIVAYALLH</sequence>
<dbReference type="RefSeq" id="WP_377167420.1">
    <property type="nucleotide sequence ID" value="NZ_JBHSMQ010000004.1"/>
</dbReference>
<proteinExistence type="predicted"/>
<reference evidence="3" key="1">
    <citation type="journal article" date="2019" name="Int. J. Syst. Evol. Microbiol.">
        <title>The Global Catalogue of Microorganisms (GCM) 10K type strain sequencing project: providing services to taxonomists for standard genome sequencing and annotation.</title>
        <authorList>
            <consortium name="The Broad Institute Genomics Platform"/>
            <consortium name="The Broad Institute Genome Sequencing Center for Infectious Disease"/>
            <person name="Wu L."/>
            <person name="Ma J."/>
        </authorList>
    </citation>
    <scope>NUCLEOTIDE SEQUENCE [LARGE SCALE GENOMIC DNA]</scope>
    <source>
        <strain evidence="3">CGMCC 4.1469</strain>
    </source>
</reference>
<protein>
    <submittedName>
        <fullName evidence="2">DUF4159 domain-containing protein</fullName>
    </submittedName>
</protein>
<accession>A0ABW0KQX7</accession>
<evidence type="ECO:0000313" key="3">
    <source>
        <dbReference type="Proteomes" id="UP001596052"/>
    </source>
</evidence>
<dbReference type="InterPro" id="IPR025297">
    <property type="entry name" value="DUF4159"/>
</dbReference>
<dbReference type="Proteomes" id="UP001596052">
    <property type="component" value="Unassembled WGS sequence"/>
</dbReference>
<dbReference type="EMBL" id="JBHSMQ010000004">
    <property type="protein sequence ID" value="MFC5455883.1"/>
    <property type="molecule type" value="Genomic_DNA"/>
</dbReference>
<organism evidence="2 3">
    <name type="scientific">Prosthecobacter fluviatilis</name>
    <dbReference type="NCBI Taxonomy" id="445931"/>
    <lineage>
        <taxon>Bacteria</taxon>
        <taxon>Pseudomonadati</taxon>
        <taxon>Verrucomicrobiota</taxon>
        <taxon>Verrucomicrobiia</taxon>
        <taxon>Verrucomicrobiales</taxon>
        <taxon>Verrucomicrobiaceae</taxon>
        <taxon>Prosthecobacter</taxon>
    </lineage>
</organism>
<comment type="caution">
    <text evidence="2">The sequence shown here is derived from an EMBL/GenBank/DDBJ whole genome shotgun (WGS) entry which is preliminary data.</text>
</comment>
<dbReference type="Gene3D" id="3.40.50.12140">
    <property type="entry name" value="Domain of unknown function DUF4159"/>
    <property type="match status" value="1"/>
</dbReference>